<proteinExistence type="predicted"/>
<feature type="compositionally biased region" description="Basic and acidic residues" evidence="1">
    <location>
        <begin position="29"/>
        <end position="52"/>
    </location>
</feature>
<feature type="compositionally biased region" description="Polar residues" evidence="1">
    <location>
        <begin position="1"/>
        <end position="10"/>
    </location>
</feature>
<accession>A0A381RIZ5</accession>
<evidence type="ECO:0000256" key="1">
    <source>
        <dbReference type="SAM" id="MobiDB-lite"/>
    </source>
</evidence>
<feature type="compositionally biased region" description="Polar residues" evidence="1">
    <location>
        <begin position="76"/>
        <end position="86"/>
    </location>
</feature>
<gene>
    <name evidence="2" type="ORF">METZ01_LOCUS42721</name>
</gene>
<dbReference type="EMBL" id="UINC01001846">
    <property type="protein sequence ID" value="SUZ89867.1"/>
    <property type="molecule type" value="Genomic_DNA"/>
</dbReference>
<organism evidence="2">
    <name type="scientific">marine metagenome</name>
    <dbReference type="NCBI Taxonomy" id="408172"/>
    <lineage>
        <taxon>unclassified sequences</taxon>
        <taxon>metagenomes</taxon>
        <taxon>ecological metagenomes</taxon>
    </lineage>
</organism>
<sequence length="153" mass="16675">MPGAGTTTSDLPPGTTVPDRSAQSTGGDMADHRPDGWEEKQQPDGVGHEAGGEHQGAGQQHEQAVHQLLSGHASLGQLTLGPTQDAQPLPPDQPGADHADQDQQADRVEHPGRAGHTHDHRQLHDRRHQEDQEEEEEHLRMLRRERVRLASPG</sequence>
<feature type="compositionally biased region" description="Basic and acidic residues" evidence="1">
    <location>
        <begin position="95"/>
        <end position="130"/>
    </location>
</feature>
<evidence type="ECO:0000313" key="2">
    <source>
        <dbReference type="EMBL" id="SUZ89867.1"/>
    </source>
</evidence>
<reference evidence="2" key="1">
    <citation type="submission" date="2018-05" db="EMBL/GenBank/DDBJ databases">
        <authorList>
            <person name="Lanie J.A."/>
            <person name="Ng W.-L."/>
            <person name="Kazmierczak K.M."/>
            <person name="Andrzejewski T.M."/>
            <person name="Davidsen T.M."/>
            <person name="Wayne K.J."/>
            <person name="Tettelin H."/>
            <person name="Glass J.I."/>
            <person name="Rusch D."/>
            <person name="Podicherti R."/>
            <person name="Tsui H.-C.T."/>
            <person name="Winkler M.E."/>
        </authorList>
    </citation>
    <scope>NUCLEOTIDE SEQUENCE</scope>
</reference>
<name>A0A381RIZ5_9ZZZZ</name>
<dbReference type="AlphaFoldDB" id="A0A381RIZ5"/>
<feature type="compositionally biased region" description="Low complexity" evidence="1">
    <location>
        <begin position="56"/>
        <end position="67"/>
    </location>
</feature>
<feature type="region of interest" description="Disordered" evidence="1">
    <location>
        <begin position="1"/>
        <end position="153"/>
    </location>
</feature>
<feature type="compositionally biased region" description="Basic and acidic residues" evidence="1">
    <location>
        <begin position="137"/>
        <end position="153"/>
    </location>
</feature>
<protein>
    <submittedName>
        <fullName evidence="2">Uncharacterized protein</fullName>
    </submittedName>
</protein>